<keyword evidence="3" id="KW-1185">Reference proteome</keyword>
<keyword evidence="1" id="KW-0732">Signal</keyword>
<evidence type="ECO:0000256" key="1">
    <source>
        <dbReference type="SAM" id="SignalP"/>
    </source>
</evidence>
<feature type="chain" id="PRO_5007890570" evidence="1">
    <location>
        <begin position="20"/>
        <end position="95"/>
    </location>
</feature>
<proteinExistence type="predicted"/>
<accession>A0A167N2R1</accession>
<evidence type="ECO:0000313" key="3">
    <source>
        <dbReference type="Proteomes" id="UP000076738"/>
    </source>
</evidence>
<organism evidence="2 3">
    <name type="scientific">Calocera viscosa (strain TUFC12733)</name>
    <dbReference type="NCBI Taxonomy" id="1330018"/>
    <lineage>
        <taxon>Eukaryota</taxon>
        <taxon>Fungi</taxon>
        <taxon>Dikarya</taxon>
        <taxon>Basidiomycota</taxon>
        <taxon>Agaricomycotina</taxon>
        <taxon>Dacrymycetes</taxon>
        <taxon>Dacrymycetales</taxon>
        <taxon>Dacrymycetaceae</taxon>
        <taxon>Calocera</taxon>
    </lineage>
</organism>
<reference evidence="2 3" key="1">
    <citation type="journal article" date="2016" name="Mol. Biol. Evol.">
        <title>Comparative Genomics of Early-Diverging Mushroom-Forming Fungi Provides Insights into the Origins of Lignocellulose Decay Capabilities.</title>
        <authorList>
            <person name="Nagy L.G."/>
            <person name="Riley R."/>
            <person name="Tritt A."/>
            <person name="Adam C."/>
            <person name="Daum C."/>
            <person name="Floudas D."/>
            <person name="Sun H."/>
            <person name="Yadav J.S."/>
            <person name="Pangilinan J."/>
            <person name="Larsson K.H."/>
            <person name="Matsuura K."/>
            <person name="Barry K."/>
            <person name="Labutti K."/>
            <person name="Kuo R."/>
            <person name="Ohm R.A."/>
            <person name="Bhattacharya S.S."/>
            <person name="Shirouzu T."/>
            <person name="Yoshinaga Y."/>
            <person name="Martin F.M."/>
            <person name="Grigoriev I.V."/>
            <person name="Hibbett D.S."/>
        </authorList>
    </citation>
    <scope>NUCLEOTIDE SEQUENCE [LARGE SCALE GENOMIC DNA]</scope>
    <source>
        <strain evidence="2 3">TUFC12733</strain>
    </source>
</reference>
<protein>
    <submittedName>
        <fullName evidence="2">Uncharacterized protein</fullName>
    </submittedName>
</protein>
<evidence type="ECO:0000313" key="2">
    <source>
        <dbReference type="EMBL" id="KZO97286.1"/>
    </source>
</evidence>
<dbReference type="EMBL" id="KV417280">
    <property type="protein sequence ID" value="KZO97286.1"/>
    <property type="molecule type" value="Genomic_DNA"/>
</dbReference>
<feature type="signal peptide" evidence="1">
    <location>
        <begin position="1"/>
        <end position="19"/>
    </location>
</feature>
<gene>
    <name evidence="2" type="ORF">CALVIDRAFT_563080</name>
</gene>
<dbReference type="Proteomes" id="UP000076738">
    <property type="component" value="Unassembled WGS sequence"/>
</dbReference>
<sequence length="95" mass="10566">MPAWYMSLTFGIIYTLAKCNTLPTRVADALDDYVIRSCLRCIRSQPDEESAPPILEHYPSALSNKEIENGVSQAEKYAETDKTRKAVIAQASLEG</sequence>
<name>A0A167N2R1_CALVF</name>
<dbReference type="AlphaFoldDB" id="A0A167N2R1"/>